<accession>A0AAD4U9G2</accession>
<name>A0AAD4U9G2_OVIAM</name>
<proteinExistence type="predicted"/>
<evidence type="ECO:0000313" key="2">
    <source>
        <dbReference type="Proteomes" id="UP001214576"/>
    </source>
</evidence>
<keyword evidence="2" id="KW-1185">Reference proteome</keyword>
<reference evidence="1" key="1">
    <citation type="submission" date="2022-03" db="EMBL/GenBank/DDBJ databases">
        <title>Genomic analyses of argali, domestic sheep and their hybrids provide insights into chromosomal evolution, heterosis and genetic basis of agronomic traits.</title>
        <authorList>
            <person name="Li M."/>
        </authorList>
    </citation>
    <scope>NUCLEOTIDE SEQUENCE</scope>
    <source>
        <strain evidence="1">CAU-MHL-2022a</strain>
        <tissue evidence="1">Skin</tissue>
    </source>
</reference>
<sequence length="158" mass="17158">MRGSAPSPRPLALAPVLRCDSWDHFRPRARGPEALLEAPGVSVRSAHAGSTRQTAFPPRHGCGHRVGRVGREETRLQVLGASGLLAASERAPRLPRAQRGQCGREWTGAVSSTYRTVYGDTVSERTAAADIVPSDKYSTDTLSRVYSFHHCQHFLSAV</sequence>
<comment type="caution">
    <text evidence="1">The sequence shown here is derived from an EMBL/GenBank/DDBJ whole genome shotgun (WGS) entry which is preliminary data.</text>
</comment>
<evidence type="ECO:0000313" key="1">
    <source>
        <dbReference type="EMBL" id="KAI4539525.1"/>
    </source>
</evidence>
<protein>
    <submittedName>
        <fullName evidence="1">Uncharacterized protein</fullName>
    </submittedName>
</protein>
<dbReference type="AlphaFoldDB" id="A0AAD4U9G2"/>
<gene>
    <name evidence="1" type="ORF">MG293_009920</name>
</gene>
<dbReference type="Proteomes" id="UP001214576">
    <property type="component" value="Unassembled WGS sequence"/>
</dbReference>
<dbReference type="EMBL" id="JAKZEL010000010">
    <property type="protein sequence ID" value="KAI4539525.1"/>
    <property type="molecule type" value="Genomic_DNA"/>
</dbReference>
<organism evidence="1 2">
    <name type="scientific">Ovis ammon polii</name>
    <dbReference type="NCBI Taxonomy" id="230172"/>
    <lineage>
        <taxon>Eukaryota</taxon>
        <taxon>Metazoa</taxon>
        <taxon>Chordata</taxon>
        <taxon>Craniata</taxon>
        <taxon>Vertebrata</taxon>
        <taxon>Euteleostomi</taxon>
        <taxon>Mammalia</taxon>
        <taxon>Eutheria</taxon>
        <taxon>Laurasiatheria</taxon>
        <taxon>Artiodactyla</taxon>
        <taxon>Ruminantia</taxon>
        <taxon>Pecora</taxon>
        <taxon>Bovidae</taxon>
        <taxon>Caprinae</taxon>
        <taxon>Ovis</taxon>
    </lineage>
</organism>